<sequence length="698" mass="77027">MAPVVTLVRHPWKAAKGNNPEYPANVCQLAHVGAELRVPSMRKGCKRCGKRDGTFIAWVCYTRAITGMIMVKCDDCGRQYIGDDDLCPDASTQEDIAKAWAAADEFKKSLQAAKARNNAVKSTLDAQKKLAAAARRKADNAVKSAKKAAERAEEAKKEAERKAAEVGSQMFEEKRPASPNGLVDEAVSAGGDREEIDRLRAREHRRLHGLGASAISSASRGERAPVNVQAKLLFWIQPGQPPEECMVTVNTKATVFLEDLPVVAAHRGVETRDFWLWDVVFHKWELATEDEVDVDKQDSTILARVDYPGACQGFGTELHVLQDLMDPKGREDAQLLCDARRIEIGNRHMDVQKVWIVLWWEFGTAPTAVCLKLHNGRWARLSDVQALMSLLGDTPDLDVWVHDQTQWSSQVAWHALTVPAKYDTVLVRKKGLSHMPYLGIEIAALDTRRRLELPTYVPLPQNVPATPARGHAARTFKDLSTPVKTEARESPSKTIKHGSTRVNVVKTEARETPSKTKKARKPRDSAEYINVDELADAPVKVERVTRSKSVGALAASQHTDKTDARFEGVQGARVEEEADMTPSRNPRAPESGAGSDTQCEPRLERPVVAPAHEYENVLPKADLDSRKRGRHELAGSGDMSSVLGDRNAKRIKREPSLEGEDMSAKLARASASGGLDWARATVVDANGQECIDIDQLFE</sequence>
<evidence type="ECO:0000256" key="1">
    <source>
        <dbReference type="SAM" id="MobiDB-lite"/>
    </source>
</evidence>
<dbReference type="AlphaFoldDB" id="A0A371CIR0"/>
<feature type="compositionally biased region" description="Basic and acidic residues" evidence="1">
    <location>
        <begin position="147"/>
        <end position="164"/>
    </location>
</feature>
<accession>A0A371CIR0</accession>
<evidence type="ECO:0000313" key="2">
    <source>
        <dbReference type="EMBL" id="RDX40161.1"/>
    </source>
</evidence>
<dbReference type="OrthoDB" id="2765095at2759"/>
<feature type="region of interest" description="Disordered" evidence="1">
    <location>
        <begin position="573"/>
        <end position="600"/>
    </location>
</feature>
<proteinExistence type="predicted"/>
<reference evidence="2 3" key="1">
    <citation type="journal article" date="2018" name="Biotechnol. Biofuels">
        <title>Integrative visual omics of the white-rot fungus Polyporus brumalis exposes the biotechnological potential of its oxidative enzymes for delignifying raw plant biomass.</title>
        <authorList>
            <person name="Miyauchi S."/>
            <person name="Rancon A."/>
            <person name="Drula E."/>
            <person name="Hage H."/>
            <person name="Chaduli D."/>
            <person name="Favel A."/>
            <person name="Grisel S."/>
            <person name="Henrissat B."/>
            <person name="Herpoel-Gimbert I."/>
            <person name="Ruiz-Duenas F.J."/>
            <person name="Chevret D."/>
            <person name="Hainaut M."/>
            <person name="Lin J."/>
            <person name="Wang M."/>
            <person name="Pangilinan J."/>
            <person name="Lipzen A."/>
            <person name="Lesage-Meessen L."/>
            <person name="Navarro D."/>
            <person name="Riley R."/>
            <person name="Grigoriev I.V."/>
            <person name="Zhou S."/>
            <person name="Raouche S."/>
            <person name="Rosso M.N."/>
        </authorList>
    </citation>
    <scope>NUCLEOTIDE SEQUENCE [LARGE SCALE GENOMIC DNA]</scope>
    <source>
        <strain evidence="2 3">BRFM 1820</strain>
    </source>
</reference>
<dbReference type="EMBL" id="KZ857581">
    <property type="protein sequence ID" value="RDX40161.1"/>
    <property type="molecule type" value="Genomic_DNA"/>
</dbReference>
<dbReference type="Proteomes" id="UP000256964">
    <property type="component" value="Unassembled WGS sequence"/>
</dbReference>
<keyword evidence="3" id="KW-1185">Reference proteome</keyword>
<feature type="region of interest" description="Disordered" evidence="1">
    <location>
        <begin position="141"/>
        <end position="189"/>
    </location>
</feature>
<name>A0A371CIR0_9APHY</name>
<gene>
    <name evidence="2" type="ORF">OH76DRAFT_1490531</name>
</gene>
<evidence type="ECO:0000313" key="3">
    <source>
        <dbReference type="Proteomes" id="UP000256964"/>
    </source>
</evidence>
<protein>
    <submittedName>
        <fullName evidence="2">Uncharacterized protein</fullName>
    </submittedName>
</protein>
<organism evidence="2 3">
    <name type="scientific">Lentinus brumalis</name>
    <dbReference type="NCBI Taxonomy" id="2498619"/>
    <lineage>
        <taxon>Eukaryota</taxon>
        <taxon>Fungi</taxon>
        <taxon>Dikarya</taxon>
        <taxon>Basidiomycota</taxon>
        <taxon>Agaricomycotina</taxon>
        <taxon>Agaricomycetes</taxon>
        <taxon>Polyporales</taxon>
        <taxon>Polyporaceae</taxon>
        <taxon>Lentinus</taxon>
    </lineage>
</organism>